<evidence type="ECO:0000313" key="1">
    <source>
        <dbReference type="EMBL" id="PNH31240.1"/>
    </source>
</evidence>
<proteinExistence type="predicted"/>
<dbReference type="Proteomes" id="UP000236305">
    <property type="component" value="Unassembled WGS sequence"/>
</dbReference>
<name>A0A2J8DU87_VERDA</name>
<reference evidence="1 2" key="1">
    <citation type="submission" date="2017-12" db="EMBL/GenBank/DDBJ databases">
        <title>Comparative genomics yields insights into virulence evolution of Verticillium dahliae.</title>
        <authorList>
            <person name="Fan R."/>
            <person name="Armitage A.D."/>
            <person name="Cascant-Lopez E."/>
            <person name="Sobczyk M."/>
            <person name="Cockerton H.M."/>
            <person name="Harrison R.J."/>
        </authorList>
    </citation>
    <scope>NUCLEOTIDE SEQUENCE [LARGE SCALE GENOMIC DNA]</scope>
    <source>
        <strain evidence="1 2">12008</strain>
    </source>
</reference>
<sequence length="41" mass="4645">MLEYHGKVAEVLANSALAFTDFTCLNEELQVCVAFQPLWNE</sequence>
<organism evidence="1 2">
    <name type="scientific">Verticillium dahliae</name>
    <name type="common">Verticillium wilt</name>
    <dbReference type="NCBI Taxonomy" id="27337"/>
    <lineage>
        <taxon>Eukaryota</taxon>
        <taxon>Fungi</taxon>
        <taxon>Dikarya</taxon>
        <taxon>Ascomycota</taxon>
        <taxon>Pezizomycotina</taxon>
        <taxon>Sordariomycetes</taxon>
        <taxon>Hypocreomycetidae</taxon>
        <taxon>Glomerellales</taxon>
        <taxon>Plectosphaerellaceae</taxon>
        <taxon>Verticillium</taxon>
    </lineage>
</organism>
<protein>
    <submittedName>
        <fullName evidence="1">Uncharacterized protein</fullName>
    </submittedName>
</protein>
<gene>
    <name evidence="1" type="ORF">BJF96_g5403</name>
</gene>
<dbReference type="AlphaFoldDB" id="A0A2J8DU87"/>
<dbReference type="EMBL" id="MPSH01000017">
    <property type="protein sequence ID" value="PNH31240.1"/>
    <property type="molecule type" value="Genomic_DNA"/>
</dbReference>
<evidence type="ECO:0000313" key="2">
    <source>
        <dbReference type="Proteomes" id="UP000236305"/>
    </source>
</evidence>
<accession>A0A2J8DU87</accession>
<comment type="caution">
    <text evidence="1">The sequence shown here is derived from an EMBL/GenBank/DDBJ whole genome shotgun (WGS) entry which is preliminary data.</text>
</comment>